<evidence type="ECO:0000313" key="5">
    <source>
        <dbReference type="EMBL" id="KAL3393113.1"/>
    </source>
</evidence>
<proteinExistence type="predicted"/>
<feature type="compositionally biased region" description="Basic and acidic residues" evidence="3">
    <location>
        <begin position="199"/>
        <end position="214"/>
    </location>
</feature>
<dbReference type="PANTHER" id="PTHR22968">
    <property type="entry name" value="PROTEIN KINASE C, MU"/>
    <property type="match status" value="1"/>
</dbReference>
<feature type="domain" description="Phorbol-ester/DAG-type" evidence="4">
    <location>
        <begin position="385"/>
        <end position="416"/>
    </location>
</feature>
<keyword evidence="6" id="KW-1185">Reference proteome</keyword>
<feature type="region of interest" description="Disordered" evidence="3">
    <location>
        <begin position="47"/>
        <end position="114"/>
    </location>
</feature>
<dbReference type="Proteomes" id="UP001627154">
    <property type="component" value="Unassembled WGS sequence"/>
</dbReference>
<dbReference type="EMBL" id="JBJJXI010000100">
    <property type="protein sequence ID" value="KAL3393113.1"/>
    <property type="molecule type" value="Genomic_DNA"/>
</dbReference>
<dbReference type="GO" id="GO:0005737">
    <property type="term" value="C:cytoplasm"/>
    <property type="evidence" value="ECO:0007669"/>
    <property type="project" value="UniProtKB-SubCell"/>
</dbReference>
<dbReference type="PROSITE" id="PS50081">
    <property type="entry name" value="ZF_DAG_PE_2"/>
    <property type="match status" value="2"/>
</dbReference>
<organism evidence="5 6">
    <name type="scientific">Trichogramma kaykai</name>
    <dbReference type="NCBI Taxonomy" id="54128"/>
    <lineage>
        <taxon>Eukaryota</taxon>
        <taxon>Metazoa</taxon>
        <taxon>Ecdysozoa</taxon>
        <taxon>Arthropoda</taxon>
        <taxon>Hexapoda</taxon>
        <taxon>Insecta</taxon>
        <taxon>Pterygota</taxon>
        <taxon>Neoptera</taxon>
        <taxon>Endopterygota</taxon>
        <taxon>Hymenoptera</taxon>
        <taxon>Apocrita</taxon>
        <taxon>Proctotrupomorpha</taxon>
        <taxon>Chalcidoidea</taxon>
        <taxon>Trichogrammatidae</taxon>
        <taxon>Trichogramma</taxon>
    </lineage>
</organism>
<dbReference type="GO" id="GO:0016020">
    <property type="term" value="C:membrane"/>
    <property type="evidence" value="ECO:0007669"/>
    <property type="project" value="UniProtKB-SubCell"/>
</dbReference>
<dbReference type="CDD" id="cd20834">
    <property type="entry name" value="C1_nPKC_theta-like_rpt1"/>
    <property type="match status" value="1"/>
</dbReference>
<reference evidence="5 6" key="1">
    <citation type="journal article" date="2024" name="bioRxiv">
        <title>A reference genome for Trichogramma kaykai: A tiny desert-dwelling parasitoid wasp with competing sex-ratio distorters.</title>
        <authorList>
            <person name="Culotta J."/>
            <person name="Lindsey A.R."/>
        </authorList>
    </citation>
    <scope>NUCLEOTIDE SEQUENCE [LARGE SCALE GENOMIC DNA]</scope>
    <source>
        <strain evidence="5 6">KSX58</strain>
    </source>
</reference>
<dbReference type="InterPro" id="IPR020454">
    <property type="entry name" value="DAG/PE-bd"/>
</dbReference>
<dbReference type="GO" id="GO:0004674">
    <property type="term" value="F:protein serine/threonine kinase activity"/>
    <property type="evidence" value="ECO:0007669"/>
    <property type="project" value="UniProtKB-KW"/>
</dbReference>
<feature type="domain" description="Phorbol-ester/DAG-type" evidence="4">
    <location>
        <begin position="313"/>
        <end position="363"/>
    </location>
</feature>
<feature type="compositionally biased region" description="Low complexity" evidence="3">
    <location>
        <begin position="50"/>
        <end position="64"/>
    </location>
</feature>
<dbReference type="PRINTS" id="PR00008">
    <property type="entry name" value="DAGPEDOMAIN"/>
</dbReference>
<gene>
    <name evidence="5" type="ORF">TKK_012374</name>
</gene>
<keyword evidence="1" id="KW-0479">Metal-binding</keyword>
<dbReference type="PANTHER" id="PTHR22968:SF24">
    <property type="entry name" value="SERINE_THREONINE-PROTEIN KINASE"/>
    <property type="match status" value="1"/>
</dbReference>
<dbReference type="SUPFAM" id="SSF57889">
    <property type="entry name" value="Cysteine-rich domain"/>
    <property type="match status" value="2"/>
</dbReference>
<evidence type="ECO:0000256" key="3">
    <source>
        <dbReference type="SAM" id="MobiDB-lite"/>
    </source>
</evidence>
<evidence type="ECO:0000256" key="1">
    <source>
        <dbReference type="ARBA" id="ARBA00022723"/>
    </source>
</evidence>
<dbReference type="AlphaFoldDB" id="A0ABD2WJ28"/>
<dbReference type="PROSITE" id="PS00479">
    <property type="entry name" value="ZF_DAG_PE_1"/>
    <property type="match status" value="1"/>
</dbReference>
<dbReference type="InterPro" id="IPR046349">
    <property type="entry name" value="C1-like_sf"/>
</dbReference>
<dbReference type="Gene3D" id="3.30.60.20">
    <property type="match status" value="2"/>
</dbReference>
<feature type="region of interest" description="Disordered" evidence="3">
    <location>
        <begin position="128"/>
        <end position="159"/>
    </location>
</feature>
<dbReference type="Pfam" id="PF00130">
    <property type="entry name" value="C1_1"/>
    <property type="match status" value="2"/>
</dbReference>
<feature type="compositionally biased region" description="Low complexity" evidence="3">
    <location>
        <begin position="182"/>
        <end position="194"/>
    </location>
</feature>
<comment type="caution">
    <text evidence="5">The sequence shown here is derived from an EMBL/GenBank/DDBJ whole genome shotgun (WGS) entry which is preliminary data.</text>
</comment>
<accession>A0ABD2WJ28</accession>
<evidence type="ECO:0000313" key="6">
    <source>
        <dbReference type="Proteomes" id="UP001627154"/>
    </source>
</evidence>
<dbReference type="SMART" id="SM00109">
    <property type="entry name" value="C1"/>
    <property type="match status" value="2"/>
</dbReference>
<feature type="compositionally biased region" description="Low complexity" evidence="3">
    <location>
        <begin position="104"/>
        <end position="114"/>
    </location>
</feature>
<name>A0ABD2WJ28_9HYME</name>
<feature type="region of interest" description="Disordered" evidence="3">
    <location>
        <begin position="172"/>
        <end position="222"/>
    </location>
</feature>
<dbReference type="InterPro" id="IPR002219">
    <property type="entry name" value="PKC_DAG/PE"/>
</dbReference>
<evidence type="ECO:0000256" key="2">
    <source>
        <dbReference type="ARBA" id="ARBA00022833"/>
    </source>
</evidence>
<sequence length="450" mass="48650">MLRSYSLHTDGYTRGIQRARKSFIVPRAKSSVCFRAREHYSSIQARIGGAKASTPSSSSAAAAAVRGPPISTGNGNGPSNDDEQVAFWRRTGAIPRVPPPTQPPAVQQQQQQPRRGLFSKMFSGVGATTAATSNSSSSPSPAASSRTTSSSSSSRFASTLGSSTTSLLRSISPVSRLPPPAAAAAAAAAAAQQQQPPPPKREPTQRDTRSESRDLPAAAKSYVYKTRTPVPVKPEDLPPIGASAQAARSSYVYRTRVPRRAIVDSLAHHQSFDETDYACGGGGGGAGPGGEGGNPITRRRGAVKHQKVHMVRNHKLVAKFFRQPTFCALCKEFLWGFGKQGYQCQSCLTAVHKKCHNKLLTKCNGGGRESENTIYLRERFKVDVPHRFRLHTFVSPTFCDHCGSMLYGLFRQGVKCDVILFRSLAVVPLQKRVARPDSRETEKSEISRVD</sequence>
<keyword evidence="2" id="KW-0862">Zinc</keyword>
<evidence type="ECO:0000259" key="4">
    <source>
        <dbReference type="PROSITE" id="PS50081"/>
    </source>
</evidence>
<dbReference type="FunFam" id="3.30.60.20:FF:000008">
    <property type="entry name" value="Protein kinase C theta"/>
    <property type="match status" value="1"/>
</dbReference>
<protein>
    <recommendedName>
        <fullName evidence="4">Phorbol-ester/DAG-type domain-containing protein</fullName>
    </recommendedName>
</protein>
<dbReference type="GO" id="GO:0008270">
    <property type="term" value="F:zinc ion binding"/>
    <property type="evidence" value="ECO:0007669"/>
    <property type="project" value="UniProtKB-KW"/>
</dbReference>